<organism evidence="7 8">
    <name type="scientific">Babjeviella inositovora NRRL Y-12698</name>
    <dbReference type="NCBI Taxonomy" id="984486"/>
    <lineage>
        <taxon>Eukaryota</taxon>
        <taxon>Fungi</taxon>
        <taxon>Dikarya</taxon>
        <taxon>Ascomycota</taxon>
        <taxon>Saccharomycotina</taxon>
        <taxon>Pichiomycetes</taxon>
        <taxon>Serinales incertae sedis</taxon>
        <taxon>Babjeviella</taxon>
    </lineage>
</organism>
<comment type="similarity">
    <text evidence="4">Belongs to the TRAFAC class TrmE-Era-EngA-EngB-Septin-like GTPase superfamily. Septin GTPase family.</text>
</comment>
<feature type="coiled-coil region" evidence="5">
    <location>
        <begin position="345"/>
        <end position="372"/>
    </location>
</feature>
<dbReference type="GO" id="GO:0003924">
    <property type="term" value="F:GTPase activity"/>
    <property type="evidence" value="ECO:0007669"/>
    <property type="project" value="EnsemblFungi"/>
</dbReference>
<dbReference type="Pfam" id="PF00735">
    <property type="entry name" value="Septin"/>
    <property type="match status" value="1"/>
</dbReference>
<accession>A0A1E3QKZ0</accession>
<reference evidence="8" key="1">
    <citation type="submission" date="2016-05" db="EMBL/GenBank/DDBJ databases">
        <title>Comparative genomics of biotechnologically important yeasts.</title>
        <authorList>
            <consortium name="DOE Joint Genome Institute"/>
            <person name="Riley R."/>
            <person name="Haridas S."/>
            <person name="Wolfe K.H."/>
            <person name="Lopes M.R."/>
            <person name="Hittinger C.T."/>
            <person name="Goker M."/>
            <person name="Salamov A."/>
            <person name="Wisecaver J."/>
            <person name="Long T.M."/>
            <person name="Aerts A.L."/>
            <person name="Barry K."/>
            <person name="Choi C."/>
            <person name="Clum A."/>
            <person name="Coughlan A.Y."/>
            <person name="Deshpande S."/>
            <person name="Douglass A.P."/>
            <person name="Hanson S.J."/>
            <person name="Klenk H.-P."/>
            <person name="Labutti K."/>
            <person name="Lapidus A."/>
            <person name="Lindquist E."/>
            <person name="Lipzen A."/>
            <person name="Meier-Kolthoff J.P."/>
            <person name="Ohm R.A."/>
            <person name="Otillar R.P."/>
            <person name="Pangilinan J."/>
            <person name="Peng Y."/>
            <person name="Rokas A."/>
            <person name="Rosa C.A."/>
            <person name="Scheuner C."/>
            <person name="Sibirny A.A."/>
            <person name="Slot J.C."/>
            <person name="Stielow J.B."/>
            <person name="Sun H."/>
            <person name="Kurtzman C.P."/>
            <person name="Blackwell M."/>
            <person name="Grigoriev I.V."/>
            <person name="Jeffries T.W."/>
        </authorList>
    </citation>
    <scope>NUCLEOTIDE SEQUENCE [LARGE SCALE GENOMIC DNA]</scope>
    <source>
        <strain evidence="8">NRRL Y-12698</strain>
    </source>
</reference>
<keyword evidence="8" id="KW-1185">Reference proteome</keyword>
<evidence type="ECO:0000256" key="4">
    <source>
        <dbReference type="RuleBase" id="RU004560"/>
    </source>
</evidence>
<dbReference type="GO" id="GO:0005621">
    <property type="term" value="C:cellular bud scar"/>
    <property type="evidence" value="ECO:0007669"/>
    <property type="project" value="EnsemblFungi"/>
</dbReference>
<dbReference type="Proteomes" id="UP000094336">
    <property type="component" value="Unassembled WGS sequence"/>
</dbReference>
<dbReference type="GO" id="GO:0010314">
    <property type="term" value="F:phosphatidylinositol-5-phosphate binding"/>
    <property type="evidence" value="ECO:0007669"/>
    <property type="project" value="EnsemblFungi"/>
</dbReference>
<feature type="domain" description="Septin-type G" evidence="6">
    <location>
        <begin position="22"/>
        <end position="296"/>
    </location>
</feature>
<evidence type="ECO:0000256" key="2">
    <source>
        <dbReference type="ARBA" id="ARBA00022741"/>
    </source>
</evidence>
<gene>
    <name evidence="7" type="ORF">BABINDRAFT_14898</name>
</gene>
<evidence type="ECO:0000313" key="7">
    <source>
        <dbReference type="EMBL" id="ODQ78320.1"/>
    </source>
</evidence>
<dbReference type="GO" id="GO:1990317">
    <property type="term" value="C:Gin4 complex"/>
    <property type="evidence" value="ECO:0007669"/>
    <property type="project" value="EnsemblFungi"/>
</dbReference>
<sequence length="374" mass="43111">MTVDQVGIANLPNQRFKIVSKEGATFTLMVAGESGLGKSTFVNTLFQSTLKTPVDNKARYKRGIHATVEIEVTRAELEERNFKIRLNIIDTPGFGDNVNNKDSWQPIVDFIDDQHDSMMKQEQQPARGDKKDLRVHACLYFIRPTGHSLKPLDIEVMKKLGTRCNLIPIIAKADTLAQKEMNEFKSRIRQVIEAQDIRIYTPPIELDDQASSDHAKSLIESMPFSVIGSGEDEIEVAPGQFVKGRQYPWGIAEVENEDHCDFKKLRSLLLRTNMLDLILSTQELHYESYRTLKLESAETGSKRSRRLHNPKFKEEEEALKKYFTEQVKAEELRFKQWEQNIVTERHRLNKDLEEVQATIKDLEEQVKRIQLGKK</sequence>
<comment type="subcellular location">
    <subcellularLocation>
        <location evidence="1">Bud neck</location>
    </subcellularLocation>
</comment>
<dbReference type="InterPro" id="IPR016491">
    <property type="entry name" value="Septin"/>
</dbReference>
<dbReference type="GeneID" id="30145061"/>
<dbReference type="SUPFAM" id="SSF52540">
    <property type="entry name" value="P-loop containing nucleoside triphosphate hydrolases"/>
    <property type="match status" value="1"/>
</dbReference>
<dbReference type="PIRSF" id="PIRSF006698">
    <property type="entry name" value="Septin"/>
    <property type="match status" value="1"/>
</dbReference>
<keyword evidence="5" id="KW-0175">Coiled coil</keyword>
<protein>
    <recommendedName>
        <fullName evidence="6">Septin-type G domain-containing protein</fullName>
    </recommendedName>
</protein>
<dbReference type="InterPro" id="IPR030379">
    <property type="entry name" value="G_SEPTIN_dom"/>
</dbReference>
<dbReference type="InterPro" id="IPR027417">
    <property type="entry name" value="P-loop_NTPase"/>
</dbReference>
<dbReference type="GO" id="GO:0070273">
    <property type="term" value="F:phosphatidylinositol-4-phosphate binding"/>
    <property type="evidence" value="ECO:0007669"/>
    <property type="project" value="EnsemblFungi"/>
</dbReference>
<name>A0A1E3QKZ0_9ASCO</name>
<dbReference type="OrthoDB" id="416553at2759"/>
<dbReference type="STRING" id="984486.A0A1E3QKZ0"/>
<dbReference type="GO" id="GO:0060090">
    <property type="term" value="F:molecular adaptor activity"/>
    <property type="evidence" value="ECO:0007669"/>
    <property type="project" value="EnsemblFungi"/>
</dbReference>
<dbReference type="GO" id="GO:0000921">
    <property type="term" value="P:septin ring assembly"/>
    <property type="evidence" value="ECO:0007669"/>
    <property type="project" value="EnsemblFungi"/>
</dbReference>
<keyword evidence="2 4" id="KW-0547">Nucleotide-binding</keyword>
<dbReference type="GO" id="GO:0005937">
    <property type="term" value="C:mating projection"/>
    <property type="evidence" value="ECO:0007669"/>
    <property type="project" value="EnsemblFungi"/>
</dbReference>
<dbReference type="GO" id="GO:0005525">
    <property type="term" value="F:GTP binding"/>
    <property type="evidence" value="ECO:0007669"/>
    <property type="project" value="UniProtKB-KW"/>
</dbReference>
<evidence type="ECO:0000259" key="6">
    <source>
        <dbReference type="PROSITE" id="PS51719"/>
    </source>
</evidence>
<dbReference type="PROSITE" id="PS51719">
    <property type="entry name" value="G_SEPTIN"/>
    <property type="match status" value="1"/>
</dbReference>
<dbReference type="AlphaFoldDB" id="A0A1E3QKZ0"/>
<dbReference type="PANTHER" id="PTHR18884">
    <property type="entry name" value="SEPTIN"/>
    <property type="match status" value="1"/>
</dbReference>
<keyword evidence="3 4" id="KW-0342">GTP-binding</keyword>
<dbReference type="GO" id="GO:0031105">
    <property type="term" value="C:septin complex"/>
    <property type="evidence" value="ECO:0007669"/>
    <property type="project" value="EnsemblFungi"/>
</dbReference>
<evidence type="ECO:0000256" key="1">
    <source>
        <dbReference type="ARBA" id="ARBA00004266"/>
    </source>
</evidence>
<dbReference type="GO" id="GO:0030011">
    <property type="term" value="P:maintenance of cell polarity"/>
    <property type="evidence" value="ECO:0007669"/>
    <property type="project" value="EnsemblFungi"/>
</dbReference>
<dbReference type="GO" id="GO:1903475">
    <property type="term" value="P:mitotic actomyosin contractile ring assembly"/>
    <property type="evidence" value="ECO:0007669"/>
    <property type="project" value="EnsemblFungi"/>
</dbReference>
<proteinExistence type="inferred from homology"/>
<dbReference type="GO" id="GO:0032160">
    <property type="term" value="C:septin filament array"/>
    <property type="evidence" value="ECO:0007669"/>
    <property type="project" value="EnsemblFungi"/>
</dbReference>
<evidence type="ECO:0000256" key="3">
    <source>
        <dbReference type="ARBA" id="ARBA00023134"/>
    </source>
</evidence>
<dbReference type="GO" id="GO:0005200">
    <property type="term" value="F:structural constituent of cytoskeleton"/>
    <property type="evidence" value="ECO:0007669"/>
    <property type="project" value="EnsemblFungi"/>
</dbReference>
<dbReference type="CDD" id="cd01850">
    <property type="entry name" value="CDC_Septin"/>
    <property type="match status" value="1"/>
</dbReference>
<evidence type="ECO:0000313" key="8">
    <source>
        <dbReference type="Proteomes" id="UP000094336"/>
    </source>
</evidence>
<dbReference type="Gene3D" id="3.40.50.300">
    <property type="entry name" value="P-loop containing nucleotide triphosphate hydrolases"/>
    <property type="match status" value="1"/>
</dbReference>
<evidence type="ECO:0000256" key="5">
    <source>
        <dbReference type="SAM" id="Coils"/>
    </source>
</evidence>
<dbReference type="EMBL" id="KV454436">
    <property type="protein sequence ID" value="ODQ78320.1"/>
    <property type="molecule type" value="Genomic_DNA"/>
</dbReference>
<dbReference type="RefSeq" id="XP_018983648.1">
    <property type="nucleotide sequence ID" value="XM_019127208.1"/>
</dbReference>
<dbReference type="FunFam" id="3.40.50.300:FF:000238">
    <property type="entry name" value="Cell division control 12"/>
    <property type="match status" value="1"/>
</dbReference>